<feature type="transmembrane region" description="Helical" evidence="6">
    <location>
        <begin position="165"/>
        <end position="188"/>
    </location>
</feature>
<dbReference type="Proteomes" id="UP000294530">
    <property type="component" value="Unassembled WGS sequence"/>
</dbReference>
<keyword evidence="5 6" id="KW-0472">Membrane</keyword>
<keyword evidence="3 6" id="KW-0812">Transmembrane</keyword>
<comment type="caution">
    <text evidence="7">The sequence shown here is derived from an EMBL/GenBank/DDBJ whole genome shotgun (WGS) entry which is preliminary data.</text>
</comment>
<feature type="transmembrane region" description="Helical" evidence="6">
    <location>
        <begin position="136"/>
        <end position="158"/>
    </location>
</feature>
<dbReference type="InterPro" id="IPR007603">
    <property type="entry name" value="Choline_transptr-like"/>
</dbReference>
<comment type="function">
    <text evidence="6">Choline transporter.</text>
</comment>
<dbReference type="Pfam" id="PF04515">
    <property type="entry name" value="Choline_transpo"/>
    <property type="match status" value="1"/>
</dbReference>
<feature type="transmembrane region" description="Helical" evidence="6">
    <location>
        <begin position="194"/>
        <end position="212"/>
    </location>
</feature>
<evidence type="ECO:0000256" key="5">
    <source>
        <dbReference type="ARBA" id="ARBA00023136"/>
    </source>
</evidence>
<name>A0A976IF42_BRELC</name>
<dbReference type="GO" id="GO:0022857">
    <property type="term" value="F:transmembrane transporter activity"/>
    <property type="evidence" value="ECO:0007669"/>
    <property type="project" value="UniProtKB-UniRule"/>
</dbReference>
<feature type="transmembrane region" description="Helical" evidence="6">
    <location>
        <begin position="267"/>
        <end position="284"/>
    </location>
</feature>
<dbReference type="PANTHER" id="PTHR12385:SF4">
    <property type="entry name" value="PROTEIN PNS1"/>
    <property type="match status" value="1"/>
</dbReference>
<dbReference type="GeneID" id="94352000"/>
<dbReference type="KEGG" id="blac:94352000"/>
<evidence type="ECO:0000313" key="7">
    <source>
        <dbReference type="EMBL" id="TDH69587.1"/>
    </source>
</evidence>
<evidence type="ECO:0000256" key="2">
    <source>
        <dbReference type="ARBA" id="ARBA00007168"/>
    </source>
</evidence>
<feature type="transmembrane region" description="Helical" evidence="6">
    <location>
        <begin position="85"/>
        <end position="103"/>
    </location>
</feature>
<dbReference type="OrthoDB" id="44736at2759"/>
<dbReference type="GO" id="GO:0005886">
    <property type="term" value="C:plasma membrane"/>
    <property type="evidence" value="ECO:0007669"/>
    <property type="project" value="UniProtKB-SubCell"/>
</dbReference>
<feature type="transmembrane region" description="Helical" evidence="6">
    <location>
        <begin position="452"/>
        <end position="473"/>
    </location>
</feature>
<reference evidence="7 8" key="1">
    <citation type="journal article" date="2021" name="Genome Biol.">
        <title>AFLAP: assembly-free linkage analysis pipeline using k-mers from genome sequencing data.</title>
        <authorList>
            <person name="Fletcher K."/>
            <person name="Zhang L."/>
            <person name="Gil J."/>
            <person name="Han R."/>
            <person name="Cavanaugh K."/>
            <person name="Michelmore R."/>
        </authorList>
    </citation>
    <scope>NUCLEOTIDE SEQUENCE [LARGE SCALE GENOMIC DNA]</scope>
    <source>
        <strain evidence="7 8">SF5</strain>
    </source>
</reference>
<feature type="transmembrane region" description="Helical" evidence="6">
    <location>
        <begin position="479"/>
        <end position="498"/>
    </location>
</feature>
<comment type="subcellular location">
    <subcellularLocation>
        <location evidence="6">Cell membrane</location>
        <topology evidence="6">Multi-pass membrane protein</topology>
    </subcellularLocation>
    <subcellularLocation>
        <location evidence="1">Membrane</location>
        <topology evidence="1">Multi-pass membrane protein</topology>
    </subcellularLocation>
</comment>
<dbReference type="RefSeq" id="XP_067819086.1">
    <property type="nucleotide sequence ID" value="XM_067966329.1"/>
</dbReference>
<comment type="similarity">
    <text evidence="2 6">Belongs to the CTL (choline transporter-like) family.</text>
</comment>
<evidence type="ECO:0000313" key="8">
    <source>
        <dbReference type="Proteomes" id="UP000294530"/>
    </source>
</evidence>
<organism evidence="7 8">
    <name type="scientific">Bremia lactucae</name>
    <name type="common">Lettuce downy mildew</name>
    <dbReference type="NCBI Taxonomy" id="4779"/>
    <lineage>
        <taxon>Eukaryota</taxon>
        <taxon>Sar</taxon>
        <taxon>Stramenopiles</taxon>
        <taxon>Oomycota</taxon>
        <taxon>Peronosporomycetes</taxon>
        <taxon>Peronosporales</taxon>
        <taxon>Peronosporaceae</taxon>
        <taxon>Bremia</taxon>
    </lineage>
</organism>
<proteinExistence type="inferred from homology"/>
<dbReference type="AlphaFoldDB" id="A0A976IF42"/>
<gene>
    <name evidence="7" type="ORF">CCR75_008275</name>
</gene>
<dbReference type="PANTHER" id="PTHR12385">
    <property type="entry name" value="CHOLINE TRANSPORTER-LIKE (SLC FAMILY 44)"/>
    <property type="match status" value="1"/>
</dbReference>
<evidence type="ECO:0000256" key="4">
    <source>
        <dbReference type="ARBA" id="ARBA00022989"/>
    </source>
</evidence>
<protein>
    <recommendedName>
        <fullName evidence="6">Choline transporter-like protein</fullName>
    </recommendedName>
</protein>
<dbReference type="EMBL" id="SHOA02000002">
    <property type="protein sequence ID" value="TDH69587.1"/>
    <property type="molecule type" value="Genomic_DNA"/>
</dbReference>
<evidence type="ECO:0000256" key="3">
    <source>
        <dbReference type="ARBA" id="ARBA00022692"/>
    </source>
</evidence>
<keyword evidence="8" id="KW-1185">Reference proteome</keyword>
<accession>A0A976IF42</accession>
<keyword evidence="4 6" id="KW-1133">Transmembrane helix</keyword>
<evidence type="ECO:0000256" key="1">
    <source>
        <dbReference type="ARBA" id="ARBA00004141"/>
    </source>
</evidence>
<feature type="transmembrane region" description="Helical" evidence="6">
    <location>
        <begin position="232"/>
        <end position="255"/>
    </location>
</feature>
<sequence>MTSPASRPTSIDIDDGNETIHNTLTSPVAAMINLSLSPTMLCDDDLGYNLASASKLIPLSLTDSASDERPLPSLHSPLIFRDTSYAGIFILHFLLALVATGSVRMNGDHVEERRDILGDLRDSQDEDSAEQDDADVIMALRSLCVVNLLFALGWLLLFVFSSKLLFVRGSCIFSMAGLLTLIVTLFLLGSNLGIIWGIICTGIVMLELVWYIRSSQKLDFVGVFFELVVDFLLTRPALGYATCAALIVYTIWAFWLCTTIGFVGREVSPWNISVIYLIFHLYWMSNVFKNIITLVTSGTTLFWYCRNESTEVSPDNREHIADHDSPKGGGFRQTQQDVIMNCLDRKVVLHYARCALSSSFGSICIGSLLGPLAHLLWNALRWARRDESTISRRFVSLRSERVEHFIRTYHKYSFVHIAGYNKPFHVAAHDAWDLIEHHGVEAIVDDDLTSRILLFGCNGWAGIMSALTASALAHASSHAIFFTVVAFALCYTSISMATQVVTAVTKTLFVCFAENPARLSQLHPIIYHRFVRLSELKSFRDLGKPTD</sequence>
<evidence type="ECO:0000256" key="6">
    <source>
        <dbReference type="RuleBase" id="RU368066"/>
    </source>
</evidence>